<dbReference type="Proteomes" id="UP000673394">
    <property type="component" value="Unassembled WGS sequence"/>
</dbReference>
<accession>A0ABS5CLD8</accession>
<dbReference type="SUPFAM" id="SSF56112">
    <property type="entry name" value="Protein kinase-like (PK-like)"/>
    <property type="match status" value="1"/>
</dbReference>
<evidence type="ECO:0000313" key="3">
    <source>
        <dbReference type="Proteomes" id="UP000673394"/>
    </source>
</evidence>
<dbReference type="Pfam" id="PF01636">
    <property type="entry name" value="APH"/>
    <property type="match status" value="1"/>
</dbReference>
<proteinExistence type="predicted"/>
<keyword evidence="3" id="KW-1185">Reference proteome</keyword>
<dbReference type="InterPro" id="IPR002575">
    <property type="entry name" value="Aminoglycoside_PTrfase"/>
</dbReference>
<feature type="domain" description="Aminoglycoside phosphotransferase" evidence="1">
    <location>
        <begin position="177"/>
        <end position="385"/>
    </location>
</feature>
<dbReference type="EMBL" id="JAGKSP010000021">
    <property type="protein sequence ID" value="MBP3966672.1"/>
    <property type="molecule type" value="Genomic_DNA"/>
</dbReference>
<sequence length="443" mass="50776">MNNDTVIYGILPHPTLKGKVFVQKENDEWCLPGMQVEEPISSILATREMSRMLGQPVVAYRYVSISENLQSGRQEGIFLLDNLGSDQLSPAGRWVCGDDLPSLKFNRLDHLEVMYNYCSEPETGDQPKYRRPWESSGWFKQATAWTKEVLGSLGIEIVAQPEPLKWWSLSCVLRVPTSHGNVYFKVNADQPLFVDEAKFLQFMSKLYQERVPVVLAAEPHHGWMLSSDSGVSIRNSVSMEQKIELLRIFAGIQLDAIPHVDELLEIGCADRRPDRHIPLIAPLLDDDLMTAQLTPEEISELRKQMPKVVEMNKKLSEYAVPSTLLHGDLNLGNVTNSNARLSFIDWTDASVGHPFMDMFLIYDESDLTLRAQLRDVYLEMWSDFEPMHRLLELWSLCEVMHAIHHAISYQSILHHTEVRSRAELDDGPPFYLRKALRFLQEQE</sequence>
<dbReference type="RefSeq" id="WP_210663922.1">
    <property type="nucleotide sequence ID" value="NZ_JAGKSP010000021.1"/>
</dbReference>
<gene>
    <name evidence="2" type="ORF">I8J30_28710</name>
</gene>
<dbReference type="InterPro" id="IPR011009">
    <property type="entry name" value="Kinase-like_dom_sf"/>
</dbReference>
<dbReference type="Gene3D" id="3.90.1200.10">
    <property type="match status" value="1"/>
</dbReference>
<organism evidence="2 3">
    <name type="scientific">Paenibacillus lignilyticus</name>
    <dbReference type="NCBI Taxonomy" id="1172615"/>
    <lineage>
        <taxon>Bacteria</taxon>
        <taxon>Bacillati</taxon>
        <taxon>Bacillota</taxon>
        <taxon>Bacilli</taxon>
        <taxon>Bacillales</taxon>
        <taxon>Paenibacillaceae</taxon>
        <taxon>Paenibacillus</taxon>
    </lineage>
</organism>
<reference evidence="2 3" key="1">
    <citation type="submission" date="2021-04" db="EMBL/GenBank/DDBJ databases">
        <title>Paenibacillus sp. DLE-14 whole genome sequence.</title>
        <authorList>
            <person name="Ham Y.J."/>
        </authorList>
    </citation>
    <scope>NUCLEOTIDE SEQUENCE [LARGE SCALE GENOMIC DNA]</scope>
    <source>
        <strain evidence="2 3">DLE-14</strain>
    </source>
</reference>
<evidence type="ECO:0000313" key="2">
    <source>
        <dbReference type="EMBL" id="MBP3966672.1"/>
    </source>
</evidence>
<name>A0ABS5CLD8_9BACL</name>
<protein>
    <submittedName>
        <fullName evidence="2">Aminoglycoside phosphotransferase family protein</fullName>
    </submittedName>
</protein>
<comment type="caution">
    <text evidence="2">The sequence shown here is derived from an EMBL/GenBank/DDBJ whole genome shotgun (WGS) entry which is preliminary data.</text>
</comment>
<evidence type="ECO:0000259" key="1">
    <source>
        <dbReference type="Pfam" id="PF01636"/>
    </source>
</evidence>